<evidence type="ECO:0000259" key="2">
    <source>
        <dbReference type="Pfam" id="PF20042"/>
    </source>
</evidence>
<protein>
    <recommendedName>
        <fullName evidence="2">DUF6444 domain-containing protein</fullName>
    </recommendedName>
</protein>
<sequence>MSQSQPPVNRKRLNQLSKEELVEMLLTQQKLIEKLQKQIDKLEQSQNLDSKNSSKPPSTDLLKKSEKAKPKQESPSSEEKKRRPGGQIGHHSKTRKGFSRIDRIEILQPSVCSQCGQAEFLDEPVVAVVASNVRFVSRGNSLECRFNKNPESYGG</sequence>
<evidence type="ECO:0000313" key="3">
    <source>
        <dbReference type="EMBL" id="RQH39665.1"/>
    </source>
</evidence>
<dbReference type="EMBL" id="RCBY01000090">
    <property type="protein sequence ID" value="RQH39665.1"/>
    <property type="molecule type" value="Genomic_DNA"/>
</dbReference>
<name>A0A3N6PAX1_9CYAN</name>
<feature type="region of interest" description="Disordered" evidence="1">
    <location>
        <begin position="43"/>
        <end position="100"/>
    </location>
</feature>
<dbReference type="Pfam" id="PF20042">
    <property type="entry name" value="DUF6444"/>
    <property type="match status" value="1"/>
</dbReference>
<feature type="compositionally biased region" description="Polar residues" evidence="1">
    <location>
        <begin position="44"/>
        <end position="57"/>
    </location>
</feature>
<gene>
    <name evidence="3" type="ORF">D5R40_16610</name>
</gene>
<dbReference type="Proteomes" id="UP000269154">
    <property type="component" value="Unassembled WGS sequence"/>
</dbReference>
<keyword evidence="4" id="KW-1185">Reference proteome</keyword>
<accession>A0A3N6PAX1</accession>
<reference evidence="3 4" key="1">
    <citation type="journal article" date="2018" name="ACS Chem. Biol.">
        <title>Ketoreductase domain dysfunction expands chemodiversity: malyngamide biosynthesis in the cyanobacterium Okeania hirsuta.</title>
        <authorList>
            <person name="Moss N.A."/>
            <person name="Leao T."/>
            <person name="Rankin M."/>
            <person name="McCullough T.M."/>
            <person name="Qu P."/>
            <person name="Korobeynikov A."/>
            <person name="Smith J.L."/>
            <person name="Gerwick L."/>
            <person name="Gerwick W.H."/>
        </authorList>
    </citation>
    <scope>NUCLEOTIDE SEQUENCE [LARGE SCALE GENOMIC DNA]</scope>
    <source>
        <strain evidence="3 4">PAB10Feb10-1</strain>
    </source>
</reference>
<feature type="compositionally biased region" description="Basic and acidic residues" evidence="1">
    <location>
        <begin position="61"/>
        <end position="81"/>
    </location>
</feature>
<dbReference type="InterPro" id="IPR045618">
    <property type="entry name" value="DUF6444"/>
</dbReference>
<evidence type="ECO:0000256" key="1">
    <source>
        <dbReference type="SAM" id="MobiDB-lite"/>
    </source>
</evidence>
<proteinExistence type="predicted"/>
<evidence type="ECO:0000313" key="4">
    <source>
        <dbReference type="Proteomes" id="UP000269154"/>
    </source>
</evidence>
<feature type="domain" description="DUF6444" evidence="2">
    <location>
        <begin position="20"/>
        <end position="95"/>
    </location>
</feature>
<dbReference type="AlphaFoldDB" id="A0A3N6PAX1"/>
<organism evidence="3 4">
    <name type="scientific">Okeania hirsuta</name>
    <dbReference type="NCBI Taxonomy" id="1458930"/>
    <lineage>
        <taxon>Bacteria</taxon>
        <taxon>Bacillati</taxon>
        <taxon>Cyanobacteriota</taxon>
        <taxon>Cyanophyceae</taxon>
        <taxon>Oscillatoriophycideae</taxon>
        <taxon>Oscillatoriales</taxon>
        <taxon>Microcoleaceae</taxon>
        <taxon>Okeania</taxon>
    </lineage>
</organism>
<comment type="caution">
    <text evidence="3">The sequence shown here is derived from an EMBL/GenBank/DDBJ whole genome shotgun (WGS) entry which is preliminary data.</text>
</comment>